<evidence type="ECO:0000256" key="6">
    <source>
        <dbReference type="SAM" id="Phobius"/>
    </source>
</evidence>
<keyword evidence="3 6" id="KW-0812">Transmembrane</keyword>
<reference evidence="7" key="2">
    <citation type="submission" date="2006-05" db="EMBL/GenBank/DDBJ databases">
        <title>Sequencing of the draft genome and assembly of Desulfuromonas acetoxidans DSM 684.</title>
        <authorList>
            <consortium name="US DOE Joint Genome Institute (JGI-PGF)"/>
            <person name="Copeland A."/>
            <person name="Lucas S."/>
            <person name="Lapidus A."/>
            <person name="Barry K."/>
            <person name="Detter J.C."/>
            <person name="Glavina del Rio T."/>
            <person name="Hammon N."/>
            <person name="Israni S."/>
            <person name="Dalin E."/>
            <person name="Tice H."/>
            <person name="Bruce D."/>
            <person name="Pitluck S."/>
            <person name="Richardson P."/>
        </authorList>
    </citation>
    <scope>NUCLEOTIDE SEQUENCE [LARGE SCALE GENOMIC DNA]</scope>
    <source>
        <strain evidence="7">DSM 684</strain>
    </source>
</reference>
<protein>
    <submittedName>
        <fullName evidence="7">Threonine efflux protein</fullName>
    </submittedName>
</protein>
<dbReference type="RefSeq" id="WP_006000813.1">
    <property type="nucleotide sequence ID" value="NZ_AAEW02000010.1"/>
</dbReference>
<evidence type="ECO:0000313" key="7">
    <source>
        <dbReference type="EMBL" id="EAT15484.1"/>
    </source>
</evidence>
<proteinExistence type="predicted"/>
<feature type="transmembrane region" description="Helical" evidence="6">
    <location>
        <begin position="178"/>
        <end position="196"/>
    </location>
</feature>
<dbReference type="AlphaFoldDB" id="Q1JZ10"/>
<accession>Q1JZ10</accession>
<dbReference type="Pfam" id="PF01810">
    <property type="entry name" value="LysE"/>
    <property type="match status" value="1"/>
</dbReference>
<dbReference type="OrthoDB" id="9804822at2"/>
<dbReference type="GO" id="GO:0015171">
    <property type="term" value="F:amino acid transmembrane transporter activity"/>
    <property type="evidence" value="ECO:0007669"/>
    <property type="project" value="TreeGrafter"/>
</dbReference>
<dbReference type="EMBL" id="AAEW02000010">
    <property type="protein sequence ID" value="EAT15484.1"/>
    <property type="molecule type" value="Genomic_DNA"/>
</dbReference>
<dbReference type="GO" id="GO:0005886">
    <property type="term" value="C:plasma membrane"/>
    <property type="evidence" value="ECO:0007669"/>
    <property type="project" value="UniProtKB-SubCell"/>
</dbReference>
<feature type="transmembrane region" description="Helical" evidence="6">
    <location>
        <begin position="6"/>
        <end position="28"/>
    </location>
</feature>
<evidence type="ECO:0000256" key="3">
    <source>
        <dbReference type="ARBA" id="ARBA00022692"/>
    </source>
</evidence>
<evidence type="ECO:0000256" key="2">
    <source>
        <dbReference type="ARBA" id="ARBA00022475"/>
    </source>
</evidence>
<evidence type="ECO:0000256" key="4">
    <source>
        <dbReference type="ARBA" id="ARBA00022989"/>
    </source>
</evidence>
<keyword evidence="8" id="KW-1185">Reference proteome</keyword>
<feature type="transmembrane region" description="Helical" evidence="6">
    <location>
        <begin position="143"/>
        <end position="166"/>
    </location>
</feature>
<keyword evidence="5 6" id="KW-0472">Membrane</keyword>
<feature type="transmembrane region" description="Helical" evidence="6">
    <location>
        <begin position="109"/>
        <end position="131"/>
    </location>
</feature>
<gene>
    <name evidence="7" type="ORF">Dace_1346</name>
</gene>
<feature type="transmembrane region" description="Helical" evidence="6">
    <location>
        <begin position="71"/>
        <end position="88"/>
    </location>
</feature>
<dbReference type="PANTHER" id="PTHR30086:SF20">
    <property type="entry name" value="ARGININE EXPORTER PROTEIN ARGO-RELATED"/>
    <property type="match status" value="1"/>
</dbReference>
<evidence type="ECO:0000313" key="8">
    <source>
        <dbReference type="Proteomes" id="UP000005695"/>
    </source>
</evidence>
<dbReference type="InterPro" id="IPR001123">
    <property type="entry name" value="LeuE-type"/>
</dbReference>
<name>Q1JZ10_DESA6</name>
<evidence type="ECO:0000256" key="5">
    <source>
        <dbReference type="ARBA" id="ARBA00023136"/>
    </source>
</evidence>
<feature type="transmembrane region" description="Helical" evidence="6">
    <location>
        <begin position="40"/>
        <end position="65"/>
    </location>
</feature>
<sequence>MTFDTFFLWLVTLLPIVISPGPANILFAASGSTFGVKGTVPFWLGANMTGMVQSLTVGFCIDYIVSVSPRILDGIKYAGVLFLLYLAVKFFKMSCRKGQILKPLTFKDGVIVELLNAKFLLVPTIMFSQFYTPGPGSTQRVVGLAVALLLLTLSTNMIWIVGGNSLATLVANERHQKAQGVLFGLLLTATAMWLGWQG</sequence>
<organism evidence="7 8">
    <name type="scientific">Desulfuromonas acetoxidans (strain DSM 684 / 11070)</name>
    <dbReference type="NCBI Taxonomy" id="281689"/>
    <lineage>
        <taxon>Bacteria</taxon>
        <taxon>Pseudomonadati</taxon>
        <taxon>Thermodesulfobacteriota</taxon>
        <taxon>Desulfuromonadia</taxon>
        <taxon>Desulfuromonadales</taxon>
        <taxon>Desulfuromonadaceae</taxon>
        <taxon>Desulfuromonas</taxon>
    </lineage>
</organism>
<dbReference type="PANTHER" id="PTHR30086">
    <property type="entry name" value="ARGININE EXPORTER PROTEIN ARGO"/>
    <property type="match status" value="1"/>
</dbReference>
<comment type="subcellular location">
    <subcellularLocation>
        <location evidence="1">Cell membrane</location>
        <topology evidence="1">Multi-pass membrane protein</topology>
    </subcellularLocation>
</comment>
<keyword evidence="2" id="KW-1003">Cell membrane</keyword>
<evidence type="ECO:0000256" key="1">
    <source>
        <dbReference type="ARBA" id="ARBA00004651"/>
    </source>
</evidence>
<reference evidence="7" key="1">
    <citation type="submission" date="2006-05" db="EMBL/GenBank/DDBJ databases">
        <title>Annotation of the draft genome assembly of Desulfuromonas acetoxidans DSM 684.</title>
        <authorList>
            <consortium name="US DOE Joint Genome Institute (JGI-ORNL)"/>
            <person name="Larimer F."/>
            <person name="Land M."/>
            <person name="Hauser L."/>
        </authorList>
    </citation>
    <scope>NUCLEOTIDE SEQUENCE [LARGE SCALE GENOMIC DNA]</scope>
    <source>
        <strain evidence="7">DSM 684</strain>
    </source>
</reference>
<comment type="caution">
    <text evidence="7">The sequence shown here is derived from an EMBL/GenBank/DDBJ whole genome shotgun (WGS) entry which is preliminary data.</text>
</comment>
<dbReference type="Proteomes" id="UP000005695">
    <property type="component" value="Unassembled WGS sequence"/>
</dbReference>
<keyword evidence="4 6" id="KW-1133">Transmembrane helix</keyword>